<dbReference type="InterPro" id="IPR023175">
    <property type="entry name" value="Vta1/CALS_N_sf"/>
</dbReference>
<comment type="subcellular location">
    <subcellularLocation>
        <location evidence="1">Endomembrane system</location>
    </subcellularLocation>
</comment>
<gene>
    <name evidence="5" type="ORF">JRO89_XS10G0023700</name>
</gene>
<organism evidence="5 6">
    <name type="scientific">Xanthoceras sorbifolium</name>
    <dbReference type="NCBI Taxonomy" id="99658"/>
    <lineage>
        <taxon>Eukaryota</taxon>
        <taxon>Viridiplantae</taxon>
        <taxon>Streptophyta</taxon>
        <taxon>Embryophyta</taxon>
        <taxon>Tracheophyta</taxon>
        <taxon>Spermatophyta</taxon>
        <taxon>Magnoliopsida</taxon>
        <taxon>eudicotyledons</taxon>
        <taxon>Gunneridae</taxon>
        <taxon>Pentapetalae</taxon>
        <taxon>rosids</taxon>
        <taxon>malvids</taxon>
        <taxon>Sapindales</taxon>
        <taxon>Sapindaceae</taxon>
        <taxon>Xanthoceroideae</taxon>
        <taxon>Xanthoceras</taxon>
    </lineage>
</organism>
<keyword evidence="6" id="KW-1185">Reference proteome</keyword>
<reference evidence="5 6" key="1">
    <citation type="submission" date="2021-02" db="EMBL/GenBank/DDBJ databases">
        <title>Plant Genome Project.</title>
        <authorList>
            <person name="Zhang R.-G."/>
        </authorList>
    </citation>
    <scope>NUCLEOTIDE SEQUENCE [LARGE SCALE GENOMIC DNA]</scope>
    <source>
        <tissue evidence="5">Leaves</tissue>
    </source>
</reference>
<evidence type="ECO:0000256" key="2">
    <source>
        <dbReference type="ARBA" id="ARBA00023136"/>
    </source>
</evidence>
<feature type="region of interest" description="Disordered" evidence="3">
    <location>
        <begin position="143"/>
        <end position="170"/>
    </location>
</feature>
<dbReference type="PANTHER" id="PTHR46009:SF1">
    <property type="entry name" value="VACUOLAR PROTEIN SORTING-ASSOCIATED PROTEIN VTA1 HOMOLOG"/>
    <property type="match status" value="1"/>
</dbReference>
<dbReference type="EMBL" id="JAFEMO010000010">
    <property type="protein sequence ID" value="KAH7560452.1"/>
    <property type="molecule type" value="Genomic_DNA"/>
</dbReference>
<evidence type="ECO:0000259" key="4">
    <source>
        <dbReference type="Pfam" id="PF04652"/>
    </source>
</evidence>
<name>A0ABQ8HHC4_9ROSI</name>
<evidence type="ECO:0000313" key="6">
    <source>
        <dbReference type="Proteomes" id="UP000827721"/>
    </source>
</evidence>
<accession>A0ABQ8HHC4</accession>
<sequence>MENISKNLVEECPTKAESSQEEPRASPQKSESSEEECDTKAENLGNNEDCFQSLPPPPPPLPTFRADDSPNRTQRGGSFEESEFMPSSPTKRISEGEYRKISESSEGECDTEADENQSIDKEFYFDPPHHLLRFSPPLFSNFPGCDSPNRTSETRKMPSRGGTSAENHRESSMVEIISEVVPSSLVEIAPILRVANEVESSNPRVAFLCRFYAFEKAHRLDPIGTGRGVRQFKTALIQRLERENEQTLGTSVTNLREMHSFYKSYYKKYIQALKNAANDKSHIDAQLIKAYQTACILFEVLKACKGGSHEESVEVDHELEEYRKKSENSQEDECQTKTESIQQEEIEVKSESSMRECEAEAGQPTEKEQQTISNNAWDYFFLHI</sequence>
<dbReference type="InterPro" id="IPR044538">
    <property type="entry name" value="Vta1-like"/>
</dbReference>
<dbReference type="InterPro" id="IPR039431">
    <property type="entry name" value="Vta1/CALS_N"/>
</dbReference>
<dbReference type="Pfam" id="PF04652">
    <property type="entry name" value="Vta1"/>
    <property type="match status" value="1"/>
</dbReference>
<evidence type="ECO:0000256" key="1">
    <source>
        <dbReference type="ARBA" id="ARBA00004308"/>
    </source>
</evidence>
<keyword evidence="2" id="KW-0472">Membrane</keyword>
<feature type="compositionally biased region" description="Acidic residues" evidence="3">
    <location>
        <begin position="105"/>
        <end position="114"/>
    </location>
</feature>
<feature type="region of interest" description="Disordered" evidence="3">
    <location>
        <begin position="322"/>
        <end position="370"/>
    </location>
</feature>
<evidence type="ECO:0000256" key="3">
    <source>
        <dbReference type="SAM" id="MobiDB-lite"/>
    </source>
</evidence>
<dbReference type="PANTHER" id="PTHR46009">
    <property type="entry name" value="VACUOLAR PROTEIN SORTING-ASSOCIATED PROTEIN VTA1 HOMOLOG"/>
    <property type="match status" value="1"/>
</dbReference>
<evidence type="ECO:0000313" key="5">
    <source>
        <dbReference type="EMBL" id="KAH7560452.1"/>
    </source>
</evidence>
<protein>
    <recommendedName>
        <fullName evidence="4">Vta1/callose synthase N-terminal domain-containing protein</fullName>
    </recommendedName>
</protein>
<dbReference type="Proteomes" id="UP000827721">
    <property type="component" value="Unassembled WGS sequence"/>
</dbReference>
<feature type="region of interest" description="Disordered" evidence="3">
    <location>
        <begin position="1"/>
        <end position="114"/>
    </location>
</feature>
<comment type="caution">
    <text evidence="5">The sequence shown here is derived from an EMBL/GenBank/DDBJ whole genome shotgun (WGS) entry which is preliminary data.</text>
</comment>
<proteinExistence type="predicted"/>
<dbReference type="Gene3D" id="1.25.40.270">
    <property type="entry name" value="Vacuolar protein sorting-associated protein vta1"/>
    <property type="match status" value="1"/>
</dbReference>
<feature type="compositionally biased region" description="Basic and acidic residues" evidence="3">
    <location>
        <begin position="92"/>
        <end position="103"/>
    </location>
</feature>
<feature type="domain" description="Vta1/callose synthase N-terminal" evidence="4">
    <location>
        <begin position="188"/>
        <end position="315"/>
    </location>
</feature>
<feature type="compositionally biased region" description="Basic and acidic residues" evidence="3">
    <location>
        <begin position="346"/>
        <end position="358"/>
    </location>
</feature>